<evidence type="ECO:0000256" key="1">
    <source>
        <dbReference type="SAM" id="Coils"/>
    </source>
</evidence>
<reference evidence="3" key="1">
    <citation type="submission" date="2021-09" db="EMBL/GenBank/DDBJ databases">
        <authorList>
            <person name="Martin H S."/>
        </authorList>
    </citation>
    <scope>NUCLEOTIDE SEQUENCE</scope>
</reference>
<organism evidence="3 4">
    <name type="scientific">Danaus chrysippus</name>
    <name type="common">African queen</name>
    <dbReference type="NCBI Taxonomy" id="151541"/>
    <lineage>
        <taxon>Eukaryota</taxon>
        <taxon>Metazoa</taxon>
        <taxon>Ecdysozoa</taxon>
        <taxon>Arthropoda</taxon>
        <taxon>Hexapoda</taxon>
        <taxon>Insecta</taxon>
        <taxon>Pterygota</taxon>
        <taxon>Neoptera</taxon>
        <taxon>Endopterygota</taxon>
        <taxon>Lepidoptera</taxon>
        <taxon>Glossata</taxon>
        <taxon>Ditrysia</taxon>
        <taxon>Papilionoidea</taxon>
        <taxon>Nymphalidae</taxon>
        <taxon>Danainae</taxon>
        <taxon>Danaini</taxon>
        <taxon>Danaina</taxon>
        <taxon>Danaus</taxon>
        <taxon>Anosia</taxon>
    </lineage>
</organism>
<accession>A0A8J2R8D0</accession>
<feature type="region of interest" description="Disordered" evidence="2">
    <location>
        <begin position="139"/>
        <end position="163"/>
    </location>
</feature>
<comment type="caution">
    <text evidence="3">The sequence shown here is derived from an EMBL/GenBank/DDBJ whole genome shotgun (WGS) entry which is preliminary data.</text>
</comment>
<evidence type="ECO:0000313" key="3">
    <source>
        <dbReference type="EMBL" id="CAG9585276.1"/>
    </source>
</evidence>
<protein>
    <submittedName>
        <fullName evidence="3">(African queen) hypothetical protein</fullName>
    </submittedName>
</protein>
<keyword evidence="4" id="KW-1185">Reference proteome</keyword>
<evidence type="ECO:0000256" key="2">
    <source>
        <dbReference type="SAM" id="MobiDB-lite"/>
    </source>
</evidence>
<sequence>MELELKEARELEKSNRSHLQSSRDMIGSLQETVSQLVYLKRDVQKLKYEINSKDITIANINKMNVVVLEYEEKIQRSASEISQLQDKLAMQTSINDANIDAYRRKIEDLEGKLKQCQFKEYLAQNSFSSQMENRVERPYSMSRDYSESSEMNSAPLSPRMSGYSRQKPTLQVVYDNGTLPKNEKKSHFNITKKRKLYNDKDFLNH</sequence>
<dbReference type="EMBL" id="CAKASE010000083">
    <property type="protein sequence ID" value="CAG9585276.1"/>
    <property type="molecule type" value="Genomic_DNA"/>
</dbReference>
<gene>
    <name evidence="3" type="ORF">DCHRY22_LOCUS15730</name>
</gene>
<dbReference type="Proteomes" id="UP000789524">
    <property type="component" value="Unassembled WGS sequence"/>
</dbReference>
<feature type="coiled-coil region" evidence="1">
    <location>
        <begin position="67"/>
        <end position="119"/>
    </location>
</feature>
<proteinExistence type="predicted"/>
<dbReference type="AlphaFoldDB" id="A0A8J2R8D0"/>
<evidence type="ECO:0000313" key="4">
    <source>
        <dbReference type="Proteomes" id="UP000789524"/>
    </source>
</evidence>
<name>A0A8J2R8D0_9NEOP</name>
<dbReference type="OrthoDB" id="8192030at2759"/>
<keyword evidence="1" id="KW-0175">Coiled coil</keyword>